<protein>
    <submittedName>
        <fullName evidence="12">Phospho-sugar mutase</fullName>
    </submittedName>
</protein>
<evidence type="ECO:0000313" key="13">
    <source>
        <dbReference type="Proteomes" id="UP000305906"/>
    </source>
</evidence>
<dbReference type="InterPro" id="IPR005845">
    <property type="entry name" value="A-D-PHexomutase_a/b/a-II"/>
</dbReference>
<dbReference type="PANTHER" id="PTHR45745:SF1">
    <property type="entry name" value="PHOSPHOGLUCOMUTASE 2B-RELATED"/>
    <property type="match status" value="1"/>
</dbReference>
<reference evidence="12 13" key="1">
    <citation type="submission" date="2019-05" db="EMBL/GenBank/DDBJ databases">
        <title>Streptomyces sp. NEAU-C151, a novel actinomycete isolated from soil.</title>
        <authorList>
            <person name="Han L."/>
            <person name="Jiang H."/>
        </authorList>
    </citation>
    <scope>NUCLEOTIDE SEQUENCE [LARGE SCALE GENOMIC DNA]</scope>
    <source>
        <strain evidence="12 13">NEAU-C151</strain>
    </source>
</reference>
<dbReference type="AlphaFoldDB" id="A0A5R9FD68"/>
<proteinExistence type="inferred from homology"/>
<dbReference type="InterPro" id="IPR005844">
    <property type="entry name" value="A-D-PHexomutase_a/b/a-I"/>
</dbReference>
<dbReference type="Pfam" id="PF00408">
    <property type="entry name" value="PGM_PMM_IV"/>
    <property type="match status" value="1"/>
</dbReference>
<dbReference type="GO" id="GO:0006166">
    <property type="term" value="P:purine ribonucleoside salvage"/>
    <property type="evidence" value="ECO:0007669"/>
    <property type="project" value="TreeGrafter"/>
</dbReference>
<dbReference type="InterPro" id="IPR036900">
    <property type="entry name" value="A-D-PHexomutase_C_sf"/>
</dbReference>
<evidence type="ECO:0000256" key="2">
    <source>
        <dbReference type="ARBA" id="ARBA00010231"/>
    </source>
</evidence>
<keyword evidence="6" id="KW-0413">Isomerase</keyword>
<evidence type="ECO:0000259" key="9">
    <source>
        <dbReference type="Pfam" id="PF02878"/>
    </source>
</evidence>
<dbReference type="EMBL" id="VBZC01000089">
    <property type="protein sequence ID" value="TLS40126.1"/>
    <property type="molecule type" value="Genomic_DNA"/>
</dbReference>
<dbReference type="Pfam" id="PF02879">
    <property type="entry name" value="PGM_PMM_II"/>
    <property type="match status" value="1"/>
</dbReference>
<dbReference type="Proteomes" id="UP000305906">
    <property type="component" value="Unassembled WGS sequence"/>
</dbReference>
<dbReference type="GO" id="GO:0005975">
    <property type="term" value="P:carbohydrate metabolic process"/>
    <property type="evidence" value="ECO:0007669"/>
    <property type="project" value="InterPro"/>
</dbReference>
<dbReference type="RefSeq" id="WP_138050644.1">
    <property type="nucleotide sequence ID" value="NZ_VBZC01000089.1"/>
</dbReference>
<evidence type="ECO:0000259" key="8">
    <source>
        <dbReference type="Pfam" id="PF00408"/>
    </source>
</evidence>
<dbReference type="InterPro" id="IPR016055">
    <property type="entry name" value="A-D-PHexomutase_a/b/a-I/II/III"/>
</dbReference>
<comment type="similarity">
    <text evidence="2 7">Belongs to the phosphohexose mutase family.</text>
</comment>
<dbReference type="CDD" id="cd05799">
    <property type="entry name" value="PGM2"/>
    <property type="match status" value="1"/>
</dbReference>
<dbReference type="InterPro" id="IPR016066">
    <property type="entry name" value="A-D-PHexomutase_CS"/>
</dbReference>
<dbReference type="PROSITE" id="PS00710">
    <property type="entry name" value="PGM_PMM"/>
    <property type="match status" value="1"/>
</dbReference>
<sequence>MQDELIARAKTWLAEDPDSETREELAELIDTGDTAELTARFSGTLQFGTAGLRGELGAGPMRMNRAVVIRAAAGLAAYLKGKGRENGLVVIGYDARHKSADFARDTAAVMTGAGLRAALLPRPLPTPVLAFAIRHLGAVAGVEVTASHNPPRDNGYKVYLGDGSQIVPPADAEIAAEIEAIAGLDDVPRPADGWETLDDGDHGVLSAYLARTDAVLAEHSPRTARTVYTAMHGVGKDTLLAAFARAGFPEPVLVAEQADPDPDFPTVAFPNPEEPGAMDLAFAKASETNPDLIIANDPDADRCAVAVQDGAQWRMLRGDEVGALLAAHLVKRGARGTFAESIVSSSLLGRIAEKANLPYEETLTGFKWIARVDGLRYGYEEALGYCVDPEGVRDKDGITAALLITELASELKEQKRTLLDLLDDLAVEHGLHATDQLSVRVDDLSLIADAMRRLREQPPTRLAGLAITKSEDLTKGTDRLPATDGLRYTLDGARVIVRPSGTEPKLKCYLEVVVPVASHAGLPAARAKAADLLSAIKRDLSAAAGI</sequence>
<evidence type="ECO:0000259" key="10">
    <source>
        <dbReference type="Pfam" id="PF02879"/>
    </source>
</evidence>
<feature type="domain" description="Alpha-D-phosphohexomutase alpha/beta/alpha" evidence="10">
    <location>
        <begin position="219"/>
        <end position="310"/>
    </location>
</feature>
<dbReference type="PANTHER" id="PTHR45745">
    <property type="entry name" value="PHOSPHOMANNOMUTASE 45A"/>
    <property type="match status" value="1"/>
</dbReference>
<comment type="cofactor">
    <cofactor evidence="1">
        <name>Mg(2+)</name>
        <dbReference type="ChEBI" id="CHEBI:18420"/>
    </cofactor>
</comment>
<evidence type="ECO:0000256" key="4">
    <source>
        <dbReference type="ARBA" id="ARBA00022723"/>
    </source>
</evidence>
<dbReference type="InterPro" id="IPR005843">
    <property type="entry name" value="A-D-PHexomutase_C"/>
</dbReference>
<evidence type="ECO:0000256" key="6">
    <source>
        <dbReference type="ARBA" id="ARBA00023235"/>
    </source>
</evidence>
<evidence type="ECO:0000256" key="3">
    <source>
        <dbReference type="ARBA" id="ARBA00022553"/>
    </source>
</evidence>
<comment type="caution">
    <text evidence="12">The sequence shown here is derived from an EMBL/GenBank/DDBJ whole genome shotgun (WGS) entry which is preliminary data.</text>
</comment>
<organism evidence="12 13">
    <name type="scientific">Streptomyces montanus</name>
    <dbReference type="NCBI Taxonomy" id="2580423"/>
    <lineage>
        <taxon>Bacteria</taxon>
        <taxon>Bacillati</taxon>
        <taxon>Actinomycetota</taxon>
        <taxon>Actinomycetes</taxon>
        <taxon>Kitasatosporales</taxon>
        <taxon>Streptomycetaceae</taxon>
        <taxon>Streptomyces</taxon>
    </lineage>
</organism>
<dbReference type="Pfam" id="PF02878">
    <property type="entry name" value="PGM_PMM_I"/>
    <property type="match status" value="1"/>
</dbReference>
<accession>A0A5R9FD68</accession>
<dbReference type="GO" id="GO:0008973">
    <property type="term" value="F:phosphopentomutase activity"/>
    <property type="evidence" value="ECO:0007669"/>
    <property type="project" value="TreeGrafter"/>
</dbReference>
<evidence type="ECO:0000259" key="11">
    <source>
        <dbReference type="Pfam" id="PF02880"/>
    </source>
</evidence>
<dbReference type="InterPro" id="IPR005846">
    <property type="entry name" value="A-D-PHexomutase_a/b/a-III"/>
</dbReference>
<feature type="domain" description="Alpha-D-phosphohexomutase C-terminal" evidence="8">
    <location>
        <begin position="468"/>
        <end position="513"/>
    </location>
</feature>
<gene>
    <name evidence="12" type="ORF">FE633_43210</name>
</gene>
<name>A0A5R9FD68_9ACTN</name>
<feature type="domain" description="Alpha-D-phosphohexomutase alpha/beta/alpha" evidence="11">
    <location>
        <begin position="318"/>
        <end position="424"/>
    </location>
</feature>
<keyword evidence="3" id="KW-0597">Phosphoprotein</keyword>
<dbReference type="SUPFAM" id="SSF53738">
    <property type="entry name" value="Phosphoglucomutase, first 3 domains"/>
    <property type="match status" value="3"/>
</dbReference>
<keyword evidence="4 7" id="KW-0479">Metal-binding</keyword>
<keyword evidence="5 7" id="KW-0460">Magnesium</keyword>
<keyword evidence="13" id="KW-1185">Reference proteome</keyword>
<dbReference type="Gene3D" id="3.30.310.50">
    <property type="entry name" value="Alpha-D-phosphohexomutase, C-terminal domain"/>
    <property type="match status" value="1"/>
</dbReference>
<dbReference type="Gene3D" id="3.40.120.10">
    <property type="entry name" value="Alpha-D-Glucose-1,6-Bisphosphate, subunit A, domain 3"/>
    <property type="match status" value="3"/>
</dbReference>
<evidence type="ECO:0000256" key="7">
    <source>
        <dbReference type="RuleBase" id="RU004326"/>
    </source>
</evidence>
<dbReference type="GO" id="GO:0000287">
    <property type="term" value="F:magnesium ion binding"/>
    <property type="evidence" value="ECO:0007669"/>
    <property type="project" value="InterPro"/>
</dbReference>
<dbReference type="SUPFAM" id="SSF55957">
    <property type="entry name" value="Phosphoglucomutase, C-terminal domain"/>
    <property type="match status" value="1"/>
</dbReference>
<evidence type="ECO:0000256" key="5">
    <source>
        <dbReference type="ARBA" id="ARBA00022842"/>
    </source>
</evidence>
<dbReference type="Pfam" id="PF02880">
    <property type="entry name" value="PGM_PMM_III"/>
    <property type="match status" value="1"/>
</dbReference>
<evidence type="ECO:0000256" key="1">
    <source>
        <dbReference type="ARBA" id="ARBA00001946"/>
    </source>
</evidence>
<feature type="domain" description="Alpha-D-phosphohexomutase alpha/beta/alpha" evidence="9">
    <location>
        <begin position="46"/>
        <end position="181"/>
    </location>
</feature>
<evidence type="ECO:0000313" key="12">
    <source>
        <dbReference type="EMBL" id="TLS40126.1"/>
    </source>
</evidence>